<evidence type="ECO:0000313" key="2">
    <source>
        <dbReference type="EMBL" id="CEP18451.1"/>
    </source>
</evidence>
<dbReference type="EMBL" id="LN733835">
    <property type="protein sequence ID" value="CEP18451.1"/>
    <property type="molecule type" value="Genomic_DNA"/>
</dbReference>
<name>A0A0B7NIS8_9FUNG</name>
<evidence type="ECO:0000313" key="3">
    <source>
        <dbReference type="Proteomes" id="UP000054107"/>
    </source>
</evidence>
<protein>
    <submittedName>
        <fullName evidence="2">Uncharacterized protein</fullName>
    </submittedName>
</protein>
<keyword evidence="3" id="KW-1185">Reference proteome</keyword>
<organism evidence="2 3">
    <name type="scientific">Parasitella parasitica</name>
    <dbReference type="NCBI Taxonomy" id="35722"/>
    <lineage>
        <taxon>Eukaryota</taxon>
        <taxon>Fungi</taxon>
        <taxon>Fungi incertae sedis</taxon>
        <taxon>Mucoromycota</taxon>
        <taxon>Mucoromycotina</taxon>
        <taxon>Mucoromycetes</taxon>
        <taxon>Mucorales</taxon>
        <taxon>Mucorineae</taxon>
        <taxon>Mucoraceae</taxon>
        <taxon>Parasitella</taxon>
    </lineage>
</organism>
<dbReference type="OrthoDB" id="2294560at2759"/>
<evidence type="ECO:0000256" key="1">
    <source>
        <dbReference type="SAM" id="MobiDB-lite"/>
    </source>
</evidence>
<dbReference type="AlphaFoldDB" id="A0A0B7NIS8"/>
<feature type="region of interest" description="Disordered" evidence="1">
    <location>
        <begin position="82"/>
        <end position="122"/>
    </location>
</feature>
<proteinExistence type="predicted"/>
<sequence>MPVMSTNLDVNVHVSAPAHFLKRTGAMALLGERYNFNAPRLRFSGITTGKSVDQDNKALFEVVLDELPDDTLTLDGTSLTVMERNDADDGGDDNNLEHADASEEEEEVVVESDQSSFYQKLP</sequence>
<reference evidence="2 3" key="1">
    <citation type="submission" date="2014-09" db="EMBL/GenBank/DDBJ databases">
        <authorList>
            <person name="Ellenberger Sabrina"/>
        </authorList>
    </citation>
    <scope>NUCLEOTIDE SEQUENCE [LARGE SCALE GENOMIC DNA]</scope>
    <source>
        <strain evidence="2 3">CBS 412.66</strain>
    </source>
</reference>
<accession>A0A0B7NIS8</accession>
<feature type="compositionally biased region" description="Polar residues" evidence="1">
    <location>
        <begin position="112"/>
        <end position="122"/>
    </location>
</feature>
<gene>
    <name evidence="2" type="primary">PARPA_12755.1 scaffold 45468</name>
</gene>
<dbReference type="Proteomes" id="UP000054107">
    <property type="component" value="Unassembled WGS sequence"/>
</dbReference>